<organism evidence="9 10">
    <name type="scientific">Strongylocentrotus purpuratus</name>
    <name type="common">Purple sea urchin</name>
    <dbReference type="NCBI Taxonomy" id="7668"/>
    <lineage>
        <taxon>Eukaryota</taxon>
        <taxon>Metazoa</taxon>
        <taxon>Echinodermata</taxon>
        <taxon>Eleutherozoa</taxon>
        <taxon>Echinozoa</taxon>
        <taxon>Echinoidea</taxon>
        <taxon>Euechinoidea</taxon>
        <taxon>Echinacea</taxon>
        <taxon>Camarodonta</taxon>
        <taxon>Echinidea</taxon>
        <taxon>Strongylocentrotidae</taxon>
        <taxon>Strongylocentrotus</taxon>
    </lineage>
</organism>
<evidence type="ECO:0000313" key="9">
    <source>
        <dbReference type="EnsemblMetazoa" id="XP_001199154"/>
    </source>
</evidence>
<evidence type="ECO:0000256" key="6">
    <source>
        <dbReference type="SAM" id="MobiDB-lite"/>
    </source>
</evidence>
<dbReference type="Gene3D" id="3.10.20.90">
    <property type="entry name" value="Phosphatidylinositol 3-kinase Catalytic Subunit, Chain A, domain 1"/>
    <property type="match status" value="1"/>
</dbReference>
<dbReference type="GO" id="GO:0016020">
    <property type="term" value="C:membrane"/>
    <property type="evidence" value="ECO:0007669"/>
    <property type="project" value="UniProtKB-SubCell"/>
</dbReference>
<dbReference type="PROSITE" id="PS50053">
    <property type="entry name" value="UBIQUITIN_2"/>
    <property type="match status" value="1"/>
</dbReference>
<dbReference type="EnsemblMetazoa" id="XM_001199154">
    <property type="protein sequence ID" value="XP_001199154"/>
    <property type="gene ID" value="LOC763247"/>
</dbReference>
<dbReference type="GeneID" id="763247"/>
<dbReference type="CDD" id="cd01790">
    <property type="entry name" value="Ubl_HERP"/>
    <property type="match status" value="1"/>
</dbReference>
<feature type="transmembrane region" description="Helical" evidence="7">
    <location>
        <begin position="306"/>
        <end position="324"/>
    </location>
</feature>
<feature type="compositionally biased region" description="Acidic residues" evidence="6">
    <location>
        <begin position="353"/>
        <end position="366"/>
    </location>
</feature>
<evidence type="ECO:0000256" key="7">
    <source>
        <dbReference type="SAM" id="Phobius"/>
    </source>
</evidence>
<dbReference type="AlphaFoldDB" id="A0A7M7GA04"/>
<dbReference type="InterPro" id="IPR039751">
    <property type="entry name" value="HERPUD1/2"/>
</dbReference>
<name>A0A7M7GA04_STRPU</name>
<evidence type="ECO:0000256" key="2">
    <source>
        <dbReference type="ARBA" id="ARBA00022692"/>
    </source>
</evidence>
<dbReference type="CTD" id="64224"/>
<keyword evidence="5" id="KW-0834">Unfolded protein response</keyword>
<evidence type="ECO:0000256" key="4">
    <source>
        <dbReference type="ARBA" id="ARBA00023136"/>
    </source>
</evidence>
<keyword evidence="3 7" id="KW-1133">Transmembrane helix</keyword>
<evidence type="ECO:0000313" key="10">
    <source>
        <dbReference type="Proteomes" id="UP000007110"/>
    </source>
</evidence>
<dbReference type="OrthoDB" id="21589at2759"/>
<comment type="subcellular location">
    <subcellularLocation>
        <location evidence="1">Membrane</location>
    </subcellularLocation>
</comment>
<dbReference type="Proteomes" id="UP000007110">
    <property type="component" value="Unassembled WGS sequence"/>
</dbReference>
<sequence length="418" mass="45933">METLAGSPLTLVVKAPNQEVGDQTVECFLEWTVRKLKKHLSAVYPTNPNERSQRIIYSGKLLQDNLLLKDVLYVTDPKDKCTVHLVCTPSPEEQAKRDRSCSRQSKETVLPNNDGLRQRTSAQRVPQPEQPYQTVYPNATPLPSTSGSVPVPHPGVMPNSSMSTAQMQWMQHMYAQQQQMAAYMQYASMMAASSGGMQAGWNPAYPMTSSPWLPPTVPHPATTINQPHPAPAPAQPGEAAPPQAAAAAAPAAPAAAPPPQRMNVGGGGGDIDEEGARRDWLDWTFTLCRFGILLSIVYFYSSIHRFLMVAGAVFVLYLYQSGYFQLRRRLRARPPVTPPQEQPPREEAMPQDGEQEPNDNQPDESESSTSTSDDVDGNTEAEPAEPPRPGMLLTVWIFVSTFFTSILPQGPPQQFPAN</sequence>
<dbReference type="SMART" id="SM00213">
    <property type="entry name" value="UBQ"/>
    <property type="match status" value="1"/>
</dbReference>
<dbReference type="PANTHER" id="PTHR12943">
    <property type="entry name" value="HOMOCYSTEINE-RESPONSIVE ENDOPLASMIC RETICULUM-RESIDENT UNIQUITIN-LIKE DOMAIN HERPUD PROTEIN FAMILY MEMBER"/>
    <property type="match status" value="1"/>
</dbReference>
<feature type="region of interest" description="Disordered" evidence="6">
    <location>
        <begin position="92"/>
        <end position="132"/>
    </location>
</feature>
<accession>A0A7M7GA04</accession>
<keyword evidence="4 7" id="KW-0472">Membrane</keyword>
<dbReference type="Pfam" id="PF00240">
    <property type="entry name" value="ubiquitin"/>
    <property type="match status" value="1"/>
</dbReference>
<dbReference type="RefSeq" id="XP_001199154.2">
    <property type="nucleotide sequence ID" value="XM_001199154.4"/>
</dbReference>
<keyword evidence="2 7" id="KW-0812">Transmembrane</keyword>
<reference evidence="9" key="2">
    <citation type="submission" date="2021-01" db="UniProtKB">
        <authorList>
            <consortium name="EnsemblMetazoa"/>
        </authorList>
    </citation>
    <scope>IDENTIFICATION</scope>
</reference>
<reference evidence="10" key="1">
    <citation type="submission" date="2015-02" db="EMBL/GenBank/DDBJ databases">
        <title>Genome sequencing for Strongylocentrotus purpuratus.</title>
        <authorList>
            <person name="Murali S."/>
            <person name="Liu Y."/>
            <person name="Vee V."/>
            <person name="English A."/>
            <person name="Wang M."/>
            <person name="Skinner E."/>
            <person name="Han Y."/>
            <person name="Muzny D.M."/>
            <person name="Worley K.C."/>
            <person name="Gibbs R.A."/>
        </authorList>
    </citation>
    <scope>NUCLEOTIDE SEQUENCE</scope>
</reference>
<dbReference type="KEGG" id="spu:763247"/>
<keyword evidence="10" id="KW-1185">Reference proteome</keyword>
<feature type="compositionally biased region" description="Low complexity" evidence="6">
    <location>
        <begin position="235"/>
        <end position="254"/>
    </location>
</feature>
<feature type="domain" description="Ubiquitin-like" evidence="8">
    <location>
        <begin position="9"/>
        <end position="70"/>
    </location>
</feature>
<proteinExistence type="predicted"/>
<evidence type="ECO:0000256" key="5">
    <source>
        <dbReference type="ARBA" id="ARBA00023230"/>
    </source>
</evidence>
<dbReference type="GO" id="GO:0006986">
    <property type="term" value="P:response to unfolded protein"/>
    <property type="evidence" value="ECO:0007669"/>
    <property type="project" value="UniProtKB-KW"/>
</dbReference>
<evidence type="ECO:0000259" key="8">
    <source>
        <dbReference type="PROSITE" id="PS50053"/>
    </source>
</evidence>
<dbReference type="InterPro" id="IPR029071">
    <property type="entry name" value="Ubiquitin-like_domsf"/>
</dbReference>
<feature type="compositionally biased region" description="Basic and acidic residues" evidence="6">
    <location>
        <begin position="93"/>
        <end position="106"/>
    </location>
</feature>
<evidence type="ECO:0000256" key="3">
    <source>
        <dbReference type="ARBA" id="ARBA00022989"/>
    </source>
</evidence>
<dbReference type="SUPFAM" id="SSF54236">
    <property type="entry name" value="Ubiquitin-like"/>
    <property type="match status" value="1"/>
</dbReference>
<feature type="compositionally biased region" description="Acidic residues" evidence="6">
    <location>
        <begin position="373"/>
        <end position="383"/>
    </location>
</feature>
<feature type="region of interest" description="Disordered" evidence="6">
    <location>
        <begin position="334"/>
        <end position="388"/>
    </location>
</feature>
<dbReference type="PANTHER" id="PTHR12943:SF27">
    <property type="entry name" value="HOMOCYSTEINE-INDUCED ENDOPLASMIC RETICULUM PROTEIN, ISOFORM A"/>
    <property type="match status" value="1"/>
</dbReference>
<evidence type="ECO:0000256" key="1">
    <source>
        <dbReference type="ARBA" id="ARBA00004370"/>
    </source>
</evidence>
<protein>
    <recommendedName>
        <fullName evidence="8">Ubiquitin-like domain-containing protein</fullName>
    </recommendedName>
</protein>
<feature type="region of interest" description="Disordered" evidence="6">
    <location>
        <begin position="216"/>
        <end position="270"/>
    </location>
</feature>
<dbReference type="InterPro" id="IPR000626">
    <property type="entry name" value="Ubiquitin-like_dom"/>
</dbReference>
<dbReference type="FunFam" id="3.10.20.90:FF:000046">
    <property type="entry name" value="Homocysteine-responsive endoplasmic reticulum-resident ubiquitin-like domain member 2 protein"/>
    <property type="match status" value="1"/>
</dbReference>
<feature type="compositionally biased region" description="Polar residues" evidence="6">
    <location>
        <begin position="118"/>
        <end position="132"/>
    </location>
</feature>